<evidence type="ECO:0000256" key="2">
    <source>
        <dbReference type="ARBA" id="ARBA00022723"/>
    </source>
</evidence>
<dbReference type="GO" id="GO:0000981">
    <property type="term" value="F:DNA-binding transcription factor activity, RNA polymerase II-specific"/>
    <property type="evidence" value="ECO:0007669"/>
    <property type="project" value="TreeGrafter"/>
</dbReference>
<feature type="compositionally biased region" description="Acidic residues" evidence="8">
    <location>
        <begin position="127"/>
        <end position="142"/>
    </location>
</feature>
<dbReference type="FunFam" id="3.30.160.60:FF:000145">
    <property type="entry name" value="Zinc finger protein 574"/>
    <property type="match status" value="1"/>
</dbReference>
<keyword evidence="4 7" id="KW-0863">Zinc-finger</keyword>
<feature type="domain" description="C2H2-type" evidence="9">
    <location>
        <begin position="180"/>
        <end position="209"/>
    </location>
</feature>
<dbReference type="GO" id="GO:0005634">
    <property type="term" value="C:nucleus"/>
    <property type="evidence" value="ECO:0007669"/>
    <property type="project" value="UniProtKB-SubCell"/>
</dbReference>
<accession>A0A8H6SQN9</accession>
<keyword evidence="3" id="KW-0677">Repeat</keyword>
<evidence type="ECO:0000256" key="8">
    <source>
        <dbReference type="SAM" id="MobiDB-lite"/>
    </source>
</evidence>
<dbReference type="PROSITE" id="PS00028">
    <property type="entry name" value="ZINC_FINGER_C2H2_1"/>
    <property type="match status" value="2"/>
</dbReference>
<dbReference type="EMBL" id="JACAZF010000005">
    <property type="protein sequence ID" value="KAF7304063.1"/>
    <property type="molecule type" value="Genomic_DNA"/>
</dbReference>
<comment type="caution">
    <text evidence="10">The sequence shown here is derived from an EMBL/GenBank/DDBJ whole genome shotgun (WGS) entry which is preliminary data.</text>
</comment>
<keyword evidence="5" id="KW-0862">Zinc</keyword>
<organism evidence="10 11">
    <name type="scientific">Mycena indigotica</name>
    <dbReference type="NCBI Taxonomy" id="2126181"/>
    <lineage>
        <taxon>Eukaryota</taxon>
        <taxon>Fungi</taxon>
        <taxon>Dikarya</taxon>
        <taxon>Basidiomycota</taxon>
        <taxon>Agaricomycotina</taxon>
        <taxon>Agaricomycetes</taxon>
        <taxon>Agaricomycetidae</taxon>
        <taxon>Agaricales</taxon>
        <taxon>Marasmiineae</taxon>
        <taxon>Mycenaceae</taxon>
        <taxon>Mycena</taxon>
    </lineage>
</organism>
<evidence type="ECO:0000256" key="4">
    <source>
        <dbReference type="ARBA" id="ARBA00022771"/>
    </source>
</evidence>
<protein>
    <recommendedName>
        <fullName evidence="9">C2H2-type domain-containing protein</fullName>
    </recommendedName>
</protein>
<dbReference type="PANTHER" id="PTHR23235:SF120">
    <property type="entry name" value="KRUPPEL-LIKE FACTOR 15"/>
    <property type="match status" value="1"/>
</dbReference>
<keyword evidence="2" id="KW-0479">Metal-binding</keyword>
<dbReference type="GO" id="GO:0000978">
    <property type="term" value="F:RNA polymerase II cis-regulatory region sequence-specific DNA binding"/>
    <property type="evidence" value="ECO:0007669"/>
    <property type="project" value="TreeGrafter"/>
</dbReference>
<dbReference type="SUPFAM" id="SSF57667">
    <property type="entry name" value="beta-beta-alpha zinc fingers"/>
    <property type="match status" value="1"/>
</dbReference>
<gene>
    <name evidence="10" type="ORF">MIND_00637800</name>
</gene>
<dbReference type="Proteomes" id="UP000636479">
    <property type="component" value="Unassembled WGS sequence"/>
</dbReference>
<evidence type="ECO:0000313" key="10">
    <source>
        <dbReference type="EMBL" id="KAF7304063.1"/>
    </source>
</evidence>
<dbReference type="Gene3D" id="3.30.160.60">
    <property type="entry name" value="Classic Zinc Finger"/>
    <property type="match status" value="2"/>
</dbReference>
<dbReference type="Pfam" id="PF00096">
    <property type="entry name" value="zf-C2H2"/>
    <property type="match status" value="2"/>
</dbReference>
<feature type="compositionally biased region" description="Basic and acidic residues" evidence="8">
    <location>
        <begin position="92"/>
        <end position="101"/>
    </location>
</feature>
<dbReference type="InterPro" id="IPR013087">
    <property type="entry name" value="Znf_C2H2_type"/>
</dbReference>
<feature type="region of interest" description="Disordered" evidence="8">
    <location>
        <begin position="74"/>
        <end position="142"/>
    </location>
</feature>
<dbReference type="GeneID" id="59345630"/>
<comment type="subcellular location">
    <subcellularLocation>
        <location evidence="1">Nucleus</location>
    </subcellularLocation>
</comment>
<reference evidence="10" key="1">
    <citation type="submission" date="2020-05" db="EMBL/GenBank/DDBJ databases">
        <title>Mycena genomes resolve the evolution of fungal bioluminescence.</title>
        <authorList>
            <person name="Tsai I.J."/>
        </authorList>
    </citation>
    <scope>NUCLEOTIDE SEQUENCE</scope>
    <source>
        <strain evidence="10">171206Taipei</strain>
    </source>
</reference>
<evidence type="ECO:0000256" key="5">
    <source>
        <dbReference type="ARBA" id="ARBA00022833"/>
    </source>
</evidence>
<dbReference type="AlphaFoldDB" id="A0A8H6SQN9"/>
<dbReference type="PROSITE" id="PS50157">
    <property type="entry name" value="ZINC_FINGER_C2H2_2"/>
    <property type="match status" value="2"/>
</dbReference>
<keyword evidence="11" id="KW-1185">Reference proteome</keyword>
<evidence type="ECO:0000256" key="3">
    <source>
        <dbReference type="ARBA" id="ARBA00022737"/>
    </source>
</evidence>
<sequence>MTTSAPVSTNLVSLPSIHEMFPEHLMHLQRPYTHNIQTPQTAPLKPYTRPHPYSTNAQRPTIALLDVLSNSNERTNFHAHSPSLSPPMTMADLRRDPERSRSSRRSPSRGLSSSSRSQSPLHSETSLDAEDGSLDLADGDIDDEAGMSARKHICPTCQKRFNRPSSLRIHINTHTGATPFRCPHPGCGRAFNVNSNMRRHLRNHVGSPTSPGTSTDAEMSPTRDKDSSLLAATSGKPSRPRARR</sequence>
<dbReference type="OrthoDB" id="6077919at2759"/>
<dbReference type="SMART" id="SM00355">
    <property type="entry name" value="ZnF_C2H2"/>
    <property type="match status" value="2"/>
</dbReference>
<evidence type="ECO:0000256" key="6">
    <source>
        <dbReference type="ARBA" id="ARBA00023242"/>
    </source>
</evidence>
<evidence type="ECO:0000256" key="1">
    <source>
        <dbReference type="ARBA" id="ARBA00004123"/>
    </source>
</evidence>
<evidence type="ECO:0000313" key="11">
    <source>
        <dbReference type="Proteomes" id="UP000636479"/>
    </source>
</evidence>
<dbReference type="GO" id="GO:0008270">
    <property type="term" value="F:zinc ion binding"/>
    <property type="evidence" value="ECO:0007669"/>
    <property type="project" value="UniProtKB-KW"/>
</dbReference>
<feature type="compositionally biased region" description="Polar residues" evidence="8">
    <location>
        <begin position="206"/>
        <end position="217"/>
    </location>
</feature>
<evidence type="ECO:0000256" key="7">
    <source>
        <dbReference type="PROSITE-ProRule" id="PRU00042"/>
    </source>
</evidence>
<feature type="compositionally biased region" description="Low complexity" evidence="8">
    <location>
        <begin position="108"/>
        <end position="123"/>
    </location>
</feature>
<feature type="domain" description="C2H2-type" evidence="9">
    <location>
        <begin position="152"/>
        <end position="179"/>
    </location>
</feature>
<dbReference type="PANTHER" id="PTHR23235">
    <property type="entry name" value="KRUEPPEL-LIKE TRANSCRIPTION FACTOR"/>
    <property type="match status" value="1"/>
</dbReference>
<name>A0A8H6SQN9_9AGAR</name>
<dbReference type="RefSeq" id="XP_037221035.1">
    <property type="nucleotide sequence ID" value="XM_037363114.1"/>
</dbReference>
<evidence type="ECO:0000259" key="9">
    <source>
        <dbReference type="PROSITE" id="PS50157"/>
    </source>
</evidence>
<proteinExistence type="predicted"/>
<feature type="region of interest" description="Disordered" evidence="8">
    <location>
        <begin position="37"/>
        <end position="56"/>
    </location>
</feature>
<keyword evidence="6" id="KW-0539">Nucleus</keyword>
<feature type="region of interest" description="Disordered" evidence="8">
    <location>
        <begin position="201"/>
        <end position="244"/>
    </location>
</feature>
<dbReference type="InterPro" id="IPR036236">
    <property type="entry name" value="Znf_C2H2_sf"/>
</dbReference>